<dbReference type="InterPro" id="IPR032675">
    <property type="entry name" value="LRR_dom_sf"/>
</dbReference>
<evidence type="ECO:0000313" key="2">
    <source>
        <dbReference type="Proteomes" id="UP001234989"/>
    </source>
</evidence>
<dbReference type="PANTHER" id="PTHR15140">
    <property type="entry name" value="TUBULIN-SPECIFIC CHAPERONE E"/>
    <property type="match status" value="1"/>
</dbReference>
<sequence>MNKTVQLPITFFRLVRTVKKLTLRNTGFACSEADKLGQLESLEVLKLKENAFIGDTWKPEVGGFSKLRLNSVPFQLAYIPNLQEMKLVNTHKAVKSARDILEHKISQDIKFKCSIFPPEADPRPHSEVERRELGH</sequence>
<dbReference type="PANTHER" id="PTHR15140:SF28">
    <property type="entry name" value="LATE BLIGHT RESISTANCE PROTEIN HOMOLOG R1B-16 ISOFORM X1"/>
    <property type="match status" value="1"/>
</dbReference>
<gene>
    <name evidence="1" type="ORF">MTR67_016137</name>
</gene>
<dbReference type="Proteomes" id="UP001234989">
    <property type="component" value="Chromosome 4"/>
</dbReference>
<organism evidence="1 2">
    <name type="scientific">Solanum verrucosum</name>
    <dbReference type="NCBI Taxonomy" id="315347"/>
    <lineage>
        <taxon>Eukaryota</taxon>
        <taxon>Viridiplantae</taxon>
        <taxon>Streptophyta</taxon>
        <taxon>Embryophyta</taxon>
        <taxon>Tracheophyta</taxon>
        <taxon>Spermatophyta</taxon>
        <taxon>Magnoliopsida</taxon>
        <taxon>eudicotyledons</taxon>
        <taxon>Gunneridae</taxon>
        <taxon>Pentapetalae</taxon>
        <taxon>asterids</taxon>
        <taxon>lamiids</taxon>
        <taxon>Solanales</taxon>
        <taxon>Solanaceae</taxon>
        <taxon>Solanoideae</taxon>
        <taxon>Solaneae</taxon>
        <taxon>Solanum</taxon>
    </lineage>
</organism>
<dbReference type="AlphaFoldDB" id="A0AAF0QFB9"/>
<name>A0AAF0QFB9_SOLVR</name>
<accession>A0AAF0QFB9</accession>
<dbReference type="SUPFAM" id="SSF52047">
    <property type="entry name" value="RNI-like"/>
    <property type="match status" value="1"/>
</dbReference>
<evidence type="ECO:0000313" key="1">
    <source>
        <dbReference type="EMBL" id="WMV22752.1"/>
    </source>
</evidence>
<protein>
    <submittedName>
        <fullName evidence="1">Uncharacterized protein</fullName>
    </submittedName>
</protein>
<proteinExistence type="predicted"/>
<keyword evidence="2" id="KW-1185">Reference proteome</keyword>
<dbReference type="Gene3D" id="3.80.10.10">
    <property type="entry name" value="Ribonuclease Inhibitor"/>
    <property type="match status" value="1"/>
</dbReference>
<reference evidence="1" key="1">
    <citation type="submission" date="2023-08" db="EMBL/GenBank/DDBJ databases">
        <title>A de novo genome assembly of Solanum verrucosum Schlechtendal, a Mexican diploid species geographically isolated from the other diploid A-genome species in potato relatives.</title>
        <authorList>
            <person name="Hosaka K."/>
        </authorList>
    </citation>
    <scope>NUCLEOTIDE SEQUENCE</scope>
    <source>
        <tissue evidence="1">Young leaves</tissue>
    </source>
</reference>
<dbReference type="EMBL" id="CP133615">
    <property type="protein sequence ID" value="WMV22752.1"/>
    <property type="molecule type" value="Genomic_DNA"/>
</dbReference>